<evidence type="ECO:0000313" key="2">
    <source>
        <dbReference type="EMBL" id="OJA09598.1"/>
    </source>
</evidence>
<proteinExistence type="predicted"/>
<protein>
    <submittedName>
        <fullName evidence="2">Uncharacterized protein</fullName>
    </submittedName>
</protein>
<evidence type="ECO:0000313" key="3">
    <source>
        <dbReference type="Proteomes" id="UP000183567"/>
    </source>
</evidence>
<feature type="region of interest" description="Disordered" evidence="1">
    <location>
        <begin position="1"/>
        <end position="21"/>
    </location>
</feature>
<dbReference type="Proteomes" id="UP000183567">
    <property type="component" value="Unassembled WGS sequence"/>
</dbReference>
<feature type="region of interest" description="Disordered" evidence="1">
    <location>
        <begin position="316"/>
        <end position="371"/>
    </location>
</feature>
<comment type="caution">
    <text evidence="2">The sequence shown here is derived from an EMBL/GenBank/DDBJ whole genome shotgun (WGS) entry which is preliminary data.</text>
</comment>
<feature type="compositionally biased region" description="Polar residues" evidence="1">
    <location>
        <begin position="1"/>
        <end position="11"/>
    </location>
</feature>
<accession>A0A1J8PK82</accession>
<organism evidence="2 3">
    <name type="scientific">Rhizopogon vesiculosus</name>
    <dbReference type="NCBI Taxonomy" id="180088"/>
    <lineage>
        <taxon>Eukaryota</taxon>
        <taxon>Fungi</taxon>
        <taxon>Dikarya</taxon>
        <taxon>Basidiomycota</taxon>
        <taxon>Agaricomycotina</taxon>
        <taxon>Agaricomycetes</taxon>
        <taxon>Agaricomycetidae</taxon>
        <taxon>Boletales</taxon>
        <taxon>Suillineae</taxon>
        <taxon>Rhizopogonaceae</taxon>
        <taxon>Rhizopogon</taxon>
    </lineage>
</organism>
<keyword evidence="3" id="KW-1185">Reference proteome</keyword>
<gene>
    <name evidence="2" type="ORF">AZE42_10952</name>
</gene>
<feature type="compositionally biased region" description="Polar residues" evidence="1">
    <location>
        <begin position="316"/>
        <end position="338"/>
    </location>
</feature>
<dbReference type="OrthoDB" id="2662049at2759"/>
<dbReference type="AlphaFoldDB" id="A0A1J8PK82"/>
<name>A0A1J8PK82_9AGAM</name>
<sequence>MSTSHPAQTTVRRGLASTGPMPMNFNRVNSPHTPNISQFTVPPTHFLPHSYATSSSQLEEGLPYRGQAVTQGQSLASTLSYHLSSPSNYPQTNAAVAEMAGNAMRLENTNPSSYFAPAGTPYDSTQVASPMTMSPSHAYSAPNLHHNSGSLRNTPYYDPTQANTTSWVYVPAMGSSSQLSYSPPMLSSNICTPDGSQQQWQSSASYYPPRADVLRSQPDVLTTSMSPTGRRVNATAPEMAGNAMRLENTKTSYFAPAGTPDDSTQVASPVTMSPSCAYSAPNLHHNSSSLRNTSYYDPTQVSTASWVYVPAMGNNSQLSDSPPMQSSNVRTPHGSQQRADVLHSQPDVPTTPTSPPGRSRGDPSRSHTHASRPCQWLGCVFEGSINELKAHFISNHLTGPQGAPVECLWDGCHYFRRGQPGVRTMRRDSTWRHILEIHLRVKYRKKVQDT</sequence>
<reference evidence="2 3" key="1">
    <citation type="submission" date="2016-03" db="EMBL/GenBank/DDBJ databases">
        <title>Comparative genomics of the ectomycorrhizal sister species Rhizopogon vinicolor and Rhizopogon vesiculosus (Basidiomycota: Boletales) reveals a divergence of the mating type B locus.</title>
        <authorList>
            <person name="Mujic A.B."/>
            <person name="Kuo A."/>
            <person name="Tritt A."/>
            <person name="Lipzen A."/>
            <person name="Chen C."/>
            <person name="Johnson J."/>
            <person name="Sharma A."/>
            <person name="Barry K."/>
            <person name="Grigoriev I.V."/>
            <person name="Spatafora J.W."/>
        </authorList>
    </citation>
    <scope>NUCLEOTIDE SEQUENCE [LARGE SCALE GENOMIC DNA]</scope>
    <source>
        <strain evidence="2 3">AM-OR11-056</strain>
    </source>
</reference>
<evidence type="ECO:0000256" key="1">
    <source>
        <dbReference type="SAM" id="MobiDB-lite"/>
    </source>
</evidence>
<dbReference type="EMBL" id="LVVM01005858">
    <property type="protein sequence ID" value="OJA09598.1"/>
    <property type="molecule type" value="Genomic_DNA"/>
</dbReference>